<proteinExistence type="inferred from homology"/>
<dbReference type="InterPro" id="IPR011990">
    <property type="entry name" value="TPR-like_helical_dom_sf"/>
</dbReference>
<evidence type="ECO:0000313" key="2">
    <source>
        <dbReference type="EMBL" id="KAD7478996.1"/>
    </source>
</evidence>
<accession>A0A5N6Q4L2</accession>
<dbReference type="Gene3D" id="1.25.40.10">
    <property type="entry name" value="Tetratricopeptide repeat domain"/>
    <property type="match status" value="1"/>
</dbReference>
<name>A0A5N6Q4L2_9ASTR</name>
<gene>
    <name evidence="2" type="ORF">E3N88_02132</name>
</gene>
<dbReference type="Proteomes" id="UP000326396">
    <property type="component" value="Linkage Group LG1"/>
</dbReference>
<evidence type="ECO:0000313" key="3">
    <source>
        <dbReference type="Proteomes" id="UP000326396"/>
    </source>
</evidence>
<sequence>MADEDNQEQLYHLEKTVTNKSLHVDEAIRLADNLYIHGYRLDSLNICSIIHDLCDSNRFAEAHNQFLSSLSGYIFPHERTCNVIIAIARLIEYGRRPDATLRVAQRIIAVKPRYGALSKYGVVHYFDKGVIGGSGSITQDKVFDEMSNVRVLIGEVLHKREKMHQGKNVDDGFSFGQVIDSLCRYDRHHGAKRFKNDLYMMMKLGWCVPNADSYNSIIHGLTKTGENMRAYQLLGQAI</sequence>
<protein>
    <recommendedName>
        <fullName evidence="4">Pentacotripeptide-repeat region of PRORP domain-containing protein</fullName>
    </recommendedName>
</protein>
<evidence type="ECO:0000256" key="1">
    <source>
        <dbReference type="ARBA" id="ARBA00007626"/>
    </source>
</evidence>
<dbReference type="InterPro" id="IPR050872">
    <property type="entry name" value="PPR_P_subfamily"/>
</dbReference>
<dbReference type="PANTHER" id="PTHR46128:SF211">
    <property type="entry name" value="PENTACOTRIPEPTIDE-REPEAT REGION OF PRORP DOMAIN-CONTAINING PROTEIN"/>
    <property type="match status" value="1"/>
</dbReference>
<dbReference type="PANTHER" id="PTHR46128">
    <property type="entry name" value="MITOCHONDRIAL GROUP I INTRON SPLICING FACTOR CCM1"/>
    <property type="match status" value="1"/>
</dbReference>
<dbReference type="EMBL" id="SZYD01000001">
    <property type="protein sequence ID" value="KAD7478996.1"/>
    <property type="molecule type" value="Genomic_DNA"/>
</dbReference>
<comment type="similarity">
    <text evidence="1">Belongs to the PPR family. P subfamily.</text>
</comment>
<dbReference type="AlphaFoldDB" id="A0A5N6Q4L2"/>
<keyword evidence="3" id="KW-1185">Reference proteome</keyword>
<organism evidence="2 3">
    <name type="scientific">Mikania micrantha</name>
    <name type="common">bitter vine</name>
    <dbReference type="NCBI Taxonomy" id="192012"/>
    <lineage>
        <taxon>Eukaryota</taxon>
        <taxon>Viridiplantae</taxon>
        <taxon>Streptophyta</taxon>
        <taxon>Embryophyta</taxon>
        <taxon>Tracheophyta</taxon>
        <taxon>Spermatophyta</taxon>
        <taxon>Magnoliopsida</taxon>
        <taxon>eudicotyledons</taxon>
        <taxon>Gunneridae</taxon>
        <taxon>Pentapetalae</taxon>
        <taxon>asterids</taxon>
        <taxon>campanulids</taxon>
        <taxon>Asterales</taxon>
        <taxon>Asteraceae</taxon>
        <taxon>Asteroideae</taxon>
        <taxon>Heliantheae alliance</taxon>
        <taxon>Eupatorieae</taxon>
        <taxon>Mikania</taxon>
    </lineage>
</organism>
<comment type="caution">
    <text evidence="2">The sequence shown here is derived from an EMBL/GenBank/DDBJ whole genome shotgun (WGS) entry which is preliminary data.</text>
</comment>
<dbReference type="OrthoDB" id="1096083at2759"/>
<reference evidence="2 3" key="1">
    <citation type="submission" date="2019-05" db="EMBL/GenBank/DDBJ databases">
        <title>Mikania micrantha, genome provides insights into the molecular mechanism of rapid growth.</title>
        <authorList>
            <person name="Liu B."/>
        </authorList>
    </citation>
    <scope>NUCLEOTIDE SEQUENCE [LARGE SCALE GENOMIC DNA]</scope>
    <source>
        <strain evidence="2">NLD-2019</strain>
        <tissue evidence="2">Leaf</tissue>
    </source>
</reference>
<evidence type="ECO:0008006" key="4">
    <source>
        <dbReference type="Google" id="ProtNLM"/>
    </source>
</evidence>